<feature type="region of interest" description="Disordered" evidence="7">
    <location>
        <begin position="1"/>
        <end position="31"/>
    </location>
</feature>
<evidence type="ECO:0000256" key="1">
    <source>
        <dbReference type="ARBA" id="ARBA00004123"/>
    </source>
</evidence>
<accession>A0A8H7VNM2</accession>
<comment type="subcellular location">
    <subcellularLocation>
        <location evidence="1 6">Nucleus</location>
    </subcellularLocation>
</comment>
<gene>
    <name evidence="6" type="primary">MED10</name>
    <name evidence="8" type="ORF">INT45_004270</name>
</gene>
<evidence type="ECO:0000256" key="3">
    <source>
        <dbReference type="ARBA" id="ARBA00023015"/>
    </source>
</evidence>
<dbReference type="InterPro" id="IPR019145">
    <property type="entry name" value="Mediator_Med10"/>
</dbReference>
<comment type="similarity">
    <text evidence="2 6">Belongs to the Mediator complex subunit 10 family.</text>
</comment>
<comment type="subunit">
    <text evidence="6">Component of the Mediator complex.</text>
</comment>
<sequence length="161" mass="18388">MQQTDSRSSSGSSSAPTPTNQPDSSQNNTNTSKVARRALEEQLNELIQVLFELSVMVYDFQPDGNQLVWNKINSILEHYQTIDGLKDNIDTHIPEEVINFVEQGRNPDIFTQGFVERTASENQFTNGKIKAVDEFRSILSDEFKKHYPDLYDNNNDLEQTD</sequence>
<feature type="compositionally biased region" description="Polar residues" evidence="7">
    <location>
        <begin position="15"/>
        <end position="31"/>
    </location>
</feature>
<dbReference type="GO" id="GO:0016592">
    <property type="term" value="C:mediator complex"/>
    <property type="evidence" value="ECO:0007669"/>
    <property type="project" value="InterPro"/>
</dbReference>
<evidence type="ECO:0000256" key="4">
    <source>
        <dbReference type="ARBA" id="ARBA00023163"/>
    </source>
</evidence>
<feature type="compositionally biased region" description="Low complexity" evidence="7">
    <location>
        <begin position="1"/>
        <end position="14"/>
    </location>
</feature>
<keyword evidence="3 6" id="KW-0805">Transcription regulation</keyword>
<evidence type="ECO:0000256" key="5">
    <source>
        <dbReference type="ARBA" id="ARBA00023242"/>
    </source>
</evidence>
<keyword evidence="9" id="KW-1185">Reference proteome</keyword>
<proteinExistence type="inferred from homology"/>
<dbReference type="Proteomes" id="UP000646827">
    <property type="component" value="Unassembled WGS sequence"/>
</dbReference>
<evidence type="ECO:0000256" key="2">
    <source>
        <dbReference type="ARBA" id="ARBA00005389"/>
    </source>
</evidence>
<dbReference type="GO" id="GO:0003712">
    <property type="term" value="F:transcription coregulator activity"/>
    <property type="evidence" value="ECO:0007669"/>
    <property type="project" value="InterPro"/>
</dbReference>
<comment type="function">
    <text evidence="6">Component of the Mediator complex, a coactivator involved in the regulated transcription of nearly all RNA polymerase II-dependent genes. Mediator functions as a bridge to convey information from gene-specific regulatory proteins to the basal RNA polymerase II transcription machinery. Mediator is recruited to promoters by direct interactions with regulatory proteins and serves as a scaffold for the assembly of a functional preinitiation complex with RNA polymerase II and the general transcription factors.</text>
</comment>
<evidence type="ECO:0000256" key="7">
    <source>
        <dbReference type="SAM" id="MobiDB-lite"/>
    </source>
</evidence>
<reference evidence="8 9" key="1">
    <citation type="submission" date="2020-12" db="EMBL/GenBank/DDBJ databases">
        <title>Metabolic potential, ecology and presence of endohyphal bacteria is reflected in genomic diversity of Mucoromycotina.</title>
        <authorList>
            <person name="Muszewska A."/>
            <person name="Okrasinska A."/>
            <person name="Steczkiewicz K."/>
            <person name="Drgas O."/>
            <person name="Orlowska M."/>
            <person name="Perlinska-Lenart U."/>
            <person name="Aleksandrzak-Piekarczyk T."/>
            <person name="Szatraj K."/>
            <person name="Zielenkiewicz U."/>
            <person name="Pilsyk S."/>
            <person name="Malc E."/>
            <person name="Mieczkowski P."/>
            <person name="Kruszewska J.S."/>
            <person name="Biernat P."/>
            <person name="Pawlowska J."/>
        </authorList>
    </citation>
    <scope>NUCLEOTIDE SEQUENCE [LARGE SCALE GENOMIC DNA]</scope>
    <source>
        <strain evidence="8 9">CBS 142.35</strain>
    </source>
</reference>
<organism evidence="8 9">
    <name type="scientific">Circinella minor</name>
    <dbReference type="NCBI Taxonomy" id="1195481"/>
    <lineage>
        <taxon>Eukaryota</taxon>
        <taxon>Fungi</taxon>
        <taxon>Fungi incertae sedis</taxon>
        <taxon>Mucoromycota</taxon>
        <taxon>Mucoromycotina</taxon>
        <taxon>Mucoromycetes</taxon>
        <taxon>Mucorales</taxon>
        <taxon>Lichtheimiaceae</taxon>
        <taxon>Circinella</taxon>
    </lineage>
</organism>
<comment type="caution">
    <text evidence="8">The sequence shown here is derived from an EMBL/GenBank/DDBJ whole genome shotgun (WGS) entry which is preliminary data.</text>
</comment>
<keyword evidence="4 6" id="KW-0804">Transcription</keyword>
<dbReference type="Pfam" id="PF09748">
    <property type="entry name" value="Med10"/>
    <property type="match status" value="1"/>
</dbReference>
<protein>
    <recommendedName>
        <fullName evidence="6">Mediator of RNA polymerase II transcription subunit 10</fullName>
    </recommendedName>
    <alternativeName>
        <fullName evidence="6">Mediator complex subunit 10</fullName>
    </alternativeName>
</protein>
<dbReference type="AlphaFoldDB" id="A0A8H7VNM2"/>
<dbReference type="OrthoDB" id="337270at2759"/>
<evidence type="ECO:0000256" key="6">
    <source>
        <dbReference type="RuleBase" id="RU364146"/>
    </source>
</evidence>
<dbReference type="GO" id="GO:0006357">
    <property type="term" value="P:regulation of transcription by RNA polymerase II"/>
    <property type="evidence" value="ECO:0007669"/>
    <property type="project" value="InterPro"/>
</dbReference>
<evidence type="ECO:0000313" key="9">
    <source>
        <dbReference type="Proteomes" id="UP000646827"/>
    </source>
</evidence>
<keyword evidence="6" id="KW-0010">Activator</keyword>
<evidence type="ECO:0000313" key="8">
    <source>
        <dbReference type="EMBL" id="KAG2227315.1"/>
    </source>
</evidence>
<dbReference type="EMBL" id="JAEPRB010000008">
    <property type="protein sequence ID" value="KAG2227315.1"/>
    <property type="molecule type" value="Genomic_DNA"/>
</dbReference>
<keyword evidence="5 6" id="KW-0539">Nucleus</keyword>
<name>A0A8H7VNM2_9FUNG</name>